<evidence type="ECO:0000313" key="3">
    <source>
        <dbReference type="EMBL" id="KFE51304.1"/>
    </source>
</evidence>
<feature type="domain" description="BON" evidence="2">
    <location>
        <begin position="148"/>
        <end position="215"/>
    </location>
</feature>
<dbReference type="PATRIC" id="fig|317.175.peg.4988"/>
<sequence length="215" mass="23729">MTDLELRRAILDELEFQPHIDARSIGVAIKDGVVCLTGHVSTYAEKFAAERAVKNVKGVKALAEEIEVRVPGELDVGDEVIAARCVDVLHWNSAVPDERIQIEVQQGWVTLEGEVDWQYQKEAAESTVRKLTGVVGINNFLVVRPKTSAADIKAKVEAAFSRNAQLNARQIRVSVEGNHVKLEGHVHFWVERKAAETAAWAVPGVSRVDNHLLIA</sequence>
<evidence type="ECO:0000259" key="2">
    <source>
        <dbReference type="PROSITE" id="PS50914"/>
    </source>
</evidence>
<keyword evidence="4" id="KW-1185">Reference proteome</keyword>
<dbReference type="InterPro" id="IPR051686">
    <property type="entry name" value="Lipoprotein_DolP"/>
</dbReference>
<accession>A0A085V791</accession>
<feature type="domain" description="BON" evidence="2">
    <location>
        <begin position="2"/>
        <end position="70"/>
    </location>
</feature>
<dbReference type="AlphaFoldDB" id="A0A085V791"/>
<dbReference type="Pfam" id="PF04972">
    <property type="entry name" value="BON"/>
    <property type="match status" value="3"/>
</dbReference>
<proteinExistence type="predicted"/>
<dbReference type="InterPro" id="IPR007055">
    <property type="entry name" value="BON_dom"/>
</dbReference>
<dbReference type="RefSeq" id="WP_032631426.1">
    <property type="nucleotide sequence ID" value="NZ_JPQU01000089.1"/>
</dbReference>
<dbReference type="Gene3D" id="3.30.1340.30">
    <property type="match status" value="3"/>
</dbReference>
<evidence type="ECO:0000256" key="1">
    <source>
        <dbReference type="ARBA" id="ARBA00022729"/>
    </source>
</evidence>
<dbReference type="SMART" id="SM00749">
    <property type="entry name" value="BON"/>
    <property type="match status" value="3"/>
</dbReference>
<evidence type="ECO:0000313" key="4">
    <source>
        <dbReference type="Proteomes" id="UP000028631"/>
    </source>
</evidence>
<reference evidence="3 4" key="1">
    <citation type="submission" date="2014-07" db="EMBL/GenBank/DDBJ databases">
        <title>Draft Genome Sequences of Environmental Pseudomonas syringae strains.</title>
        <authorList>
            <person name="Baltrus D.A."/>
            <person name="Berge O."/>
            <person name="Morris C."/>
        </authorList>
    </citation>
    <scope>NUCLEOTIDE SEQUENCE [LARGE SCALE GENOMIC DNA]</scope>
    <source>
        <strain evidence="3 4">GAW0119</strain>
    </source>
</reference>
<dbReference type="Proteomes" id="UP000028631">
    <property type="component" value="Unassembled WGS sequence"/>
</dbReference>
<protein>
    <recommendedName>
        <fullName evidence="2">BON domain-containing protein</fullName>
    </recommendedName>
</protein>
<dbReference type="PANTHER" id="PTHR34606">
    <property type="entry name" value="BON DOMAIN-CONTAINING PROTEIN"/>
    <property type="match status" value="1"/>
</dbReference>
<keyword evidence="1" id="KW-0732">Signal</keyword>
<feature type="domain" description="BON" evidence="2">
    <location>
        <begin position="77"/>
        <end position="145"/>
    </location>
</feature>
<organism evidence="3 4">
    <name type="scientific">Pseudomonas syringae</name>
    <dbReference type="NCBI Taxonomy" id="317"/>
    <lineage>
        <taxon>Bacteria</taxon>
        <taxon>Pseudomonadati</taxon>
        <taxon>Pseudomonadota</taxon>
        <taxon>Gammaproteobacteria</taxon>
        <taxon>Pseudomonadales</taxon>
        <taxon>Pseudomonadaceae</taxon>
        <taxon>Pseudomonas</taxon>
    </lineage>
</organism>
<dbReference type="EMBL" id="JPQU01000089">
    <property type="protein sequence ID" value="KFE51304.1"/>
    <property type="molecule type" value="Genomic_DNA"/>
</dbReference>
<comment type="caution">
    <text evidence="3">The sequence shown here is derived from an EMBL/GenBank/DDBJ whole genome shotgun (WGS) entry which is preliminary data.</text>
</comment>
<dbReference type="PROSITE" id="PS50914">
    <property type="entry name" value="BON"/>
    <property type="match status" value="3"/>
</dbReference>
<dbReference type="OrthoDB" id="870892at2"/>
<gene>
    <name evidence="3" type="ORF">IV01_23910</name>
</gene>
<dbReference type="PANTHER" id="PTHR34606:SF4">
    <property type="entry name" value="OUTER MEMBRANE LIPOPROTEIN DOLP"/>
    <property type="match status" value="1"/>
</dbReference>
<dbReference type="InterPro" id="IPR014004">
    <property type="entry name" value="Transpt-assoc_nodulatn_dom_bac"/>
</dbReference>
<name>A0A085V791_PSESX</name>